<dbReference type="EMBL" id="QKQS01000023">
    <property type="protein sequence ID" value="PZA11533.1"/>
    <property type="molecule type" value="Genomic_DNA"/>
</dbReference>
<evidence type="ECO:0000256" key="2">
    <source>
        <dbReference type="ARBA" id="ARBA00022448"/>
    </source>
</evidence>
<comment type="caution">
    <text evidence="7">The sequence shown here is derived from an EMBL/GenBank/DDBJ whole genome shotgun (WGS) entry which is preliminary data.</text>
</comment>
<dbReference type="OrthoDB" id="9807242at2"/>
<dbReference type="AlphaFoldDB" id="A0A323UHE4"/>
<evidence type="ECO:0000256" key="4">
    <source>
        <dbReference type="ARBA" id="ARBA00022840"/>
    </source>
</evidence>
<comment type="function">
    <text evidence="5">Involved in beta-(1--&gt;2)glucan export. Transmembrane domains (TMD) form a pore in the inner membrane and the ATP-binding domain (NBD) is responsible for energy generation.</text>
</comment>
<dbReference type="CDD" id="cd03293">
    <property type="entry name" value="ABC_NrtD_SsuB_transporters"/>
    <property type="match status" value="1"/>
</dbReference>
<evidence type="ECO:0000256" key="3">
    <source>
        <dbReference type="ARBA" id="ARBA00022741"/>
    </source>
</evidence>
<dbReference type="GO" id="GO:0016887">
    <property type="term" value="F:ATP hydrolysis activity"/>
    <property type="evidence" value="ECO:0007669"/>
    <property type="project" value="InterPro"/>
</dbReference>
<evidence type="ECO:0000256" key="5">
    <source>
        <dbReference type="ARBA" id="ARBA00024722"/>
    </source>
</evidence>
<dbReference type="InterPro" id="IPR003593">
    <property type="entry name" value="AAA+_ATPase"/>
</dbReference>
<dbReference type="InterPro" id="IPR017871">
    <property type="entry name" value="ABC_transporter-like_CS"/>
</dbReference>
<dbReference type="InterPro" id="IPR003439">
    <property type="entry name" value="ABC_transporter-like_ATP-bd"/>
</dbReference>
<keyword evidence="2" id="KW-0813">Transport</keyword>
<dbReference type="PROSITE" id="PS00211">
    <property type="entry name" value="ABC_TRANSPORTER_1"/>
    <property type="match status" value="1"/>
</dbReference>
<keyword evidence="4 7" id="KW-0067">ATP-binding</keyword>
<proteinExistence type="inferred from homology"/>
<dbReference type="Proteomes" id="UP000248134">
    <property type="component" value="Unassembled WGS sequence"/>
</dbReference>
<organism evidence="7 8">
    <name type="scientific">Rhodopseudomonas palustris</name>
    <dbReference type="NCBI Taxonomy" id="1076"/>
    <lineage>
        <taxon>Bacteria</taxon>
        <taxon>Pseudomonadati</taxon>
        <taxon>Pseudomonadota</taxon>
        <taxon>Alphaproteobacteria</taxon>
        <taxon>Hyphomicrobiales</taxon>
        <taxon>Nitrobacteraceae</taxon>
        <taxon>Rhodopseudomonas</taxon>
    </lineage>
</organism>
<dbReference type="Gene3D" id="3.40.50.300">
    <property type="entry name" value="P-loop containing nucleotide triphosphate hydrolases"/>
    <property type="match status" value="1"/>
</dbReference>
<name>A0A323UHE4_RHOPL</name>
<dbReference type="PROSITE" id="PS50893">
    <property type="entry name" value="ABC_TRANSPORTER_2"/>
    <property type="match status" value="1"/>
</dbReference>
<dbReference type="PANTHER" id="PTHR42788">
    <property type="entry name" value="TAURINE IMPORT ATP-BINDING PROTEIN-RELATED"/>
    <property type="match status" value="1"/>
</dbReference>
<dbReference type="InterPro" id="IPR027417">
    <property type="entry name" value="P-loop_NTPase"/>
</dbReference>
<accession>A0A323UHE4</accession>
<feature type="domain" description="ABC transporter" evidence="6">
    <location>
        <begin position="2"/>
        <end position="234"/>
    </location>
</feature>
<evidence type="ECO:0000259" key="6">
    <source>
        <dbReference type="PROSITE" id="PS50893"/>
    </source>
</evidence>
<keyword evidence="3" id="KW-0547">Nucleotide-binding</keyword>
<gene>
    <name evidence="7" type="ORF">DNX69_13825</name>
</gene>
<protein>
    <submittedName>
        <fullName evidence="7">ABC transporter ATP-binding protein</fullName>
    </submittedName>
</protein>
<reference evidence="7 8" key="1">
    <citation type="submission" date="2018-06" db="EMBL/GenBank/DDBJ databases">
        <title>Draft Whole-Genome Sequence of the purple photosynthetic bacterium Rhodospeudomonas palustris XCP.</title>
        <authorList>
            <person name="Rayyan A."/>
            <person name="Meyer T.E."/>
            <person name="Kyndt J.A."/>
        </authorList>
    </citation>
    <scope>NUCLEOTIDE SEQUENCE [LARGE SCALE GENOMIC DNA]</scope>
    <source>
        <strain evidence="7 8">XCP</strain>
    </source>
</reference>
<dbReference type="Pfam" id="PF00005">
    <property type="entry name" value="ABC_tran"/>
    <property type="match status" value="1"/>
</dbReference>
<dbReference type="InterPro" id="IPR050166">
    <property type="entry name" value="ABC_transporter_ATP-bind"/>
</dbReference>
<dbReference type="GO" id="GO:0005524">
    <property type="term" value="F:ATP binding"/>
    <property type="evidence" value="ECO:0007669"/>
    <property type="project" value="UniProtKB-KW"/>
</dbReference>
<evidence type="ECO:0000256" key="1">
    <source>
        <dbReference type="ARBA" id="ARBA00005417"/>
    </source>
</evidence>
<dbReference type="SUPFAM" id="SSF52540">
    <property type="entry name" value="P-loop containing nucleoside triphosphate hydrolases"/>
    <property type="match status" value="1"/>
</dbReference>
<comment type="similarity">
    <text evidence="1">Belongs to the ABC transporter superfamily.</text>
</comment>
<sequence length="252" mass="27861">MISVHGVSKTYATRRGGKVLAIGEVNLELAQQEFVSLIGPSGCGKSTLLHVASGLLKPTTGQVLVRGEDRPIRAEEFGMVFQDAVLFPWLTIRQNVEMPAQVLRIPKSVYRSRSAELLELVGLGNFGDAYPRELSGGMQQRAAIARSLIHDPELLLMDEPFGAVDAITREALNIELQRIRTVARKSVLFVTHSIAEAVFLSDRVVVMSARPSQIRAIIDIDLPAERGPEMIESPEFDSIVRKIHRELGRHVH</sequence>
<evidence type="ECO:0000313" key="8">
    <source>
        <dbReference type="Proteomes" id="UP000248134"/>
    </source>
</evidence>
<evidence type="ECO:0000313" key="7">
    <source>
        <dbReference type="EMBL" id="PZA11533.1"/>
    </source>
</evidence>
<dbReference type="SMART" id="SM00382">
    <property type="entry name" value="AAA"/>
    <property type="match status" value="1"/>
</dbReference>
<dbReference type="PANTHER" id="PTHR42788:SF13">
    <property type="entry name" value="ALIPHATIC SULFONATES IMPORT ATP-BINDING PROTEIN SSUB"/>
    <property type="match status" value="1"/>
</dbReference>